<name>A0A8D0BKT6_SALMN</name>
<dbReference type="AlphaFoldDB" id="A0A8D0BKT6"/>
<proteinExistence type="predicted"/>
<dbReference type="GO" id="GO:0005096">
    <property type="term" value="F:GTPase activator activity"/>
    <property type="evidence" value="ECO:0007669"/>
    <property type="project" value="TreeGrafter"/>
</dbReference>
<evidence type="ECO:0000313" key="2">
    <source>
        <dbReference type="Ensembl" id="ENSSMRP00000009587.1"/>
    </source>
</evidence>
<feature type="domain" description="Rho-GAP" evidence="1">
    <location>
        <begin position="1"/>
        <end position="173"/>
    </location>
</feature>
<dbReference type="PANTHER" id="PTHR15670">
    <property type="entry name" value="RHO GTPASE ACTIVATING PROTEIN 11A"/>
    <property type="match status" value="1"/>
</dbReference>
<protein>
    <recommendedName>
        <fullName evidence="1">Rho-GAP domain-containing protein</fullName>
    </recommendedName>
</protein>
<dbReference type="Pfam" id="PF00620">
    <property type="entry name" value="RhoGAP"/>
    <property type="match status" value="1"/>
</dbReference>
<dbReference type="GO" id="GO:0007165">
    <property type="term" value="P:signal transduction"/>
    <property type="evidence" value="ECO:0007669"/>
    <property type="project" value="InterPro"/>
</dbReference>
<organism evidence="2 3">
    <name type="scientific">Salvator merianae</name>
    <name type="common">Argentine black and white tegu</name>
    <name type="synonym">Tupinambis merianae</name>
    <dbReference type="NCBI Taxonomy" id="96440"/>
    <lineage>
        <taxon>Eukaryota</taxon>
        <taxon>Metazoa</taxon>
        <taxon>Chordata</taxon>
        <taxon>Craniata</taxon>
        <taxon>Vertebrata</taxon>
        <taxon>Euteleostomi</taxon>
        <taxon>Lepidosauria</taxon>
        <taxon>Squamata</taxon>
        <taxon>Bifurcata</taxon>
        <taxon>Unidentata</taxon>
        <taxon>Episquamata</taxon>
        <taxon>Laterata</taxon>
        <taxon>Teiioidea</taxon>
        <taxon>Teiidae</taxon>
        <taxon>Salvator</taxon>
    </lineage>
</organism>
<dbReference type="SUPFAM" id="SSF48350">
    <property type="entry name" value="GTPase activation domain, GAP"/>
    <property type="match status" value="1"/>
</dbReference>
<dbReference type="InterPro" id="IPR008936">
    <property type="entry name" value="Rho_GTPase_activation_prot"/>
</dbReference>
<dbReference type="Proteomes" id="UP000694421">
    <property type="component" value="Unplaced"/>
</dbReference>
<accession>A0A8D0BKT6</accession>
<reference evidence="2" key="2">
    <citation type="submission" date="2025-09" db="UniProtKB">
        <authorList>
            <consortium name="Ensembl"/>
        </authorList>
    </citation>
    <scope>IDENTIFICATION</scope>
</reference>
<dbReference type="Gene3D" id="1.10.555.10">
    <property type="entry name" value="Rho GTPase activation protein"/>
    <property type="match status" value="1"/>
</dbReference>
<evidence type="ECO:0000313" key="3">
    <source>
        <dbReference type="Proteomes" id="UP000694421"/>
    </source>
</evidence>
<dbReference type="GeneTree" id="ENSGT00940000155312"/>
<dbReference type="OMA" id="CHAPEIG"/>
<dbReference type="PANTHER" id="PTHR15670:SF5">
    <property type="entry name" value="RHO GTPASE-ACTIVATING PROTEIN 11A ISOFORM X1"/>
    <property type="match status" value="1"/>
</dbReference>
<dbReference type="InterPro" id="IPR000198">
    <property type="entry name" value="RhoGAP_dom"/>
</dbReference>
<keyword evidence="3" id="KW-1185">Reference proteome</keyword>
<sequence>MGNPPNHPPLLRPHLHIEGLFRKCGSVTRIKALKVEYGTHCLEMALPCDVATLVKQFLRDLPEPLIPARLQGPLCQVQHQEHQDEARSQLILLLTCLLPPRSTTVLRYLFIFLQDVAAKCAQNKMDSANLAVVFAPNLFSNESCGPLDGGAEERMQRQVAVVQVLICHAPEIGKPNFYVWRQTEGAVVPVCRRD</sequence>
<dbReference type="PROSITE" id="PS50238">
    <property type="entry name" value="RHOGAP"/>
    <property type="match status" value="1"/>
</dbReference>
<evidence type="ECO:0000259" key="1">
    <source>
        <dbReference type="PROSITE" id="PS50238"/>
    </source>
</evidence>
<dbReference type="Ensembl" id="ENSSMRT00000011167.1">
    <property type="protein sequence ID" value="ENSSMRP00000009587.1"/>
    <property type="gene ID" value="ENSSMRG00000007638.1"/>
</dbReference>
<dbReference type="SMART" id="SM00324">
    <property type="entry name" value="RhoGAP"/>
    <property type="match status" value="1"/>
</dbReference>
<reference evidence="2" key="1">
    <citation type="submission" date="2025-08" db="UniProtKB">
        <authorList>
            <consortium name="Ensembl"/>
        </authorList>
    </citation>
    <scope>IDENTIFICATION</scope>
</reference>
<dbReference type="InterPro" id="IPR042869">
    <property type="entry name" value="ARHGAP11A/B"/>
</dbReference>